<evidence type="ECO:0000313" key="2">
    <source>
        <dbReference type="Proteomes" id="UP000188613"/>
    </source>
</evidence>
<proteinExistence type="predicted"/>
<organism evidence="1 2">
    <name type="scientific">Domibacillus epiphyticus</name>
    <dbReference type="NCBI Taxonomy" id="1714355"/>
    <lineage>
        <taxon>Bacteria</taxon>
        <taxon>Bacillati</taxon>
        <taxon>Bacillota</taxon>
        <taxon>Bacilli</taxon>
        <taxon>Bacillales</taxon>
        <taxon>Bacillaceae</taxon>
        <taxon>Domibacillus</taxon>
    </lineage>
</organism>
<keyword evidence="2" id="KW-1185">Reference proteome</keyword>
<name>A0A1V2A671_9BACI</name>
<dbReference type="AlphaFoldDB" id="A0A1V2A671"/>
<gene>
    <name evidence="1" type="ORF">BTO28_12660</name>
</gene>
<dbReference type="EMBL" id="MSFI01000021">
    <property type="protein sequence ID" value="OMP66314.1"/>
    <property type="molecule type" value="Genomic_DNA"/>
</dbReference>
<dbReference type="Proteomes" id="UP000188613">
    <property type="component" value="Unassembled WGS sequence"/>
</dbReference>
<protein>
    <submittedName>
        <fullName evidence="1">Uncharacterized protein</fullName>
    </submittedName>
</protein>
<reference evidence="1 2" key="1">
    <citation type="submission" date="2016-12" db="EMBL/GenBank/DDBJ databases">
        <title>Domibacillus sp. SAB 38T whole genome sequencing.</title>
        <authorList>
            <person name="Verma A."/>
            <person name="Ojha A.K."/>
            <person name="Krishnamurthi S."/>
        </authorList>
    </citation>
    <scope>NUCLEOTIDE SEQUENCE [LARGE SCALE GENOMIC DNA]</scope>
    <source>
        <strain evidence="1 2">SAB 38</strain>
    </source>
</reference>
<comment type="caution">
    <text evidence="1">The sequence shown here is derived from an EMBL/GenBank/DDBJ whole genome shotgun (WGS) entry which is preliminary data.</text>
</comment>
<dbReference type="STRING" id="1714355.BTO28_12660"/>
<sequence>MAQFNEIYFDTEHPRHGALVEESKTGLLQLAQQISSAIINKIDDLKDDPYVFFYGGGAAILKDYL</sequence>
<evidence type="ECO:0000313" key="1">
    <source>
        <dbReference type="EMBL" id="OMP66314.1"/>
    </source>
</evidence>
<accession>A0A1V2A671</accession>